<evidence type="ECO:0000259" key="4">
    <source>
        <dbReference type="PROSITE" id="PS50887"/>
    </source>
</evidence>
<feature type="transmembrane region" description="Helical" evidence="3">
    <location>
        <begin position="217"/>
        <end position="241"/>
    </location>
</feature>
<dbReference type="STRING" id="765913.ThidrDRAFT_1857"/>
<dbReference type="EMBL" id="AFWT01000011">
    <property type="protein sequence ID" value="EGV31656.1"/>
    <property type="molecule type" value="Genomic_DNA"/>
</dbReference>
<keyword evidence="3" id="KW-0472">Membrane</keyword>
<keyword evidence="3" id="KW-0812">Transmembrane</keyword>
<evidence type="ECO:0000256" key="1">
    <source>
        <dbReference type="ARBA" id="ARBA00001946"/>
    </source>
</evidence>
<comment type="caution">
    <text evidence="5">The sequence shown here is derived from an EMBL/GenBank/DDBJ whole genome shotgun (WGS) entry which is preliminary data.</text>
</comment>
<keyword evidence="6" id="KW-1185">Reference proteome</keyword>
<dbReference type="eggNOG" id="COG3706">
    <property type="taxonomic scope" value="Bacteria"/>
</dbReference>
<accession>G2E0N4</accession>
<sequence>MSPGRARQRATVRYLFAALLTLICWPQWQSCWAGVEIEVDQGWEYRWGDSPFTADGEPVWAQEEASDQWSSIVFPSNPPGRGSQTNVWYRVILPDGDWRDPVLYIFSVDLIVEVYLDGRKIYQFGHFDQAGKGRFEGWPWHMIPLPVDCSGKRLYFRIYSDYQDIGLWGQIRIMERVDLLQEIVRNSIERLVTSGISILIAFLSLIFGLFNRERGNFGSIALFALASGCMVLSGSQLNLLLFDRPLFWDYMGAISYYTVPVAMVILLERWLKPIRVPWMGLIWRFHLLYLVGAVGLSLAGVVSLADTYPIFDGCFAISLTLLLIPAVQIAARGSSDQKALLAAYAVLSLLLLLDMAVAHSLVHWFQVPIAWGALAFSLAVVIISLRHYARTQTALRAMNVSLEQEVRKRTAALARLVRRERQRARMLGIENKKRAELENILTDLQNSGGVIEANEILIRCLPALCRPLAGAYYQRDEPEGVYRLLDFWLDPSGPDRAPPPVSVSATEVFRLLSDDNHWRLPLLYEDPRRGECELGMLWLRIPEAPIDGELSGTGTSWRQLIDLGLEKIGLVFSQLSLHSELRRLSYEDGLTGVKNRRFLDEVFSREAALAKRHGRALSVIMCDVDHFKRFNDTYGHAAGDVVLKRVAGLLASVFRQTDLICRYGGEEFCVLMPGTQVEGCQQRAEDLRQRVESESFEYEGHALGPLTISVGIAAWPEMPIAPESLIVFADQALYRAKQSGRNRVEIYH</sequence>
<dbReference type="FunFam" id="3.30.70.270:FF:000001">
    <property type="entry name" value="Diguanylate cyclase domain protein"/>
    <property type="match status" value="1"/>
</dbReference>
<dbReference type="AlphaFoldDB" id="G2E0N4"/>
<evidence type="ECO:0000256" key="2">
    <source>
        <dbReference type="ARBA" id="ARBA00012528"/>
    </source>
</evidence>
<dbReference type="SUPFAM" id="SSF55073">
    <property type="entry name" value="Nucleotide cyclase"/>
    <property type="match status" value="1"/>
</dbReference>
<dbReference type="InterPro" id="IPR043128">
    <property type="entry name" value="Rev_trsase/Diguanyl_cyclase"/>
</dbReference>
<feature type="transmembrane region" description="Helical" evidence="3">
    <location>
        <begin position="368"/>
        <end position="389"/>
    </location>
</feature>
<organism evidence="5 6">
    <name type="scientific">Thiorhodococcus drewsii AZ1</name>
    <dbReference type="NCBI Taxonomy" id="765913"/>
    <lineage>
        <taxon>Bacteria</taxon>
        <taxon>Pseudomonadati</taxon>
        <taxon>Pseudomonadota</taxon>
        <taxon>Gammaproteobacteria</taxon>
        <taxon>Chromatiales</taxon>
        <taxon>Chromatiaceae</taxon>
        <taxon>Thiorhodococcus</taxon>
    </lineage>
</organism>
<dbReference type="InterPro" id="IPR050469">
    <property type="entry name" value="Diguanylate_Cyclase"/>
</dbReference>
<dbReference type="PROSITE" id="PS50887">
    <property type="entry name" value="GGDEF"/>
    <property type="match status" value="1"/>
</dbReference>
<dbReference type="GO" id="GO:1902201">
    <property type="term" value="P:negative regulation of bacterial-type flagellum-dependent cell motility"/>
    <property type="evidence" value="ECO:0007669"/>
    <property type="project" value="TreeGrafter"/>
</dbReference>
<dbReference type="PATRIC" id="fig|765913.3.peg.1884"/>
<feature type="transmembrane region" description="Helical" evidence="3">
    <location>
        <begin position="310"/>
        <end position="327"/>
    </location>
</feature>
<dbReference type="CDD" id="cd01949">
    <property type="entry name" value="GGDEF"/>
    <property type="match status" value="1"/>
</dbReference>
<protein>
    <recommendedName>
        <fullName evidence="2">diguanylate cyclase</fullName>
        <ecNumber evidence="2">2.7.7.65</ecNumber>
    </recommendedName>
</protein>
<feature type="transmembrane region" description="Helical" evidence="3">
    <location>
        <begin position="287"/>
        <end position="304"/>
    </location>
</feature>
<feature type="transmembrane region" description="Helical" evidence="3">
    <location>
        <begin position="339"/>
        <end position="362"/>
    </location>
</feature>
<feature type="transmembrane region" description="Helical" evidence="3">
    <location>
        <begin position="247"/>
        <end position="267"/>
    </location>
</feature>
<feature type="transmembrane region" description="Helical" evidence="3">
    <location>
        <begin position="191"/>
        <end position="210"/>
    </location>
</feature>
<dbReference type="Gene3D" id="3.30.70.270">
    <property type="match status" value="1"/>
</dbReference>
<gene>
    <name evidence="5" type="ORF">ThidrDRAFT_1857</name>
</gene>
<dbReference type="InterPro" id="IPR029787">
    <property type="entry name" value="Nucleotide_cyclase"/>
</dbReference>
<name>G2E0N4_9GAMM</name>
<comment type="cofactor">
    <cofactor evidence="1">
        <name>Mg(2+)</name>
        <dbReference type="ChEBI" id="CHEBI:18420"/>
    </cofactor>
</comment>
<keyword evidence="3" id="KW-1133">Transmembrane helix</keyword>
<dbReference type="InterPro" id="IPR000160">
    <property type="entry name" value="GGDEF_dom"/>
</dbReference>
<dbReference type="GO" id="GO:0052621">
    <property type="term" value="F:diguanylate cyclase activity"/>
    <property type="evidence" value="ECO:0007669"/>
    <property type="project" value="UniProtKB-EC"/>
</dbReference>
<feature type="domain" description="GGDEF" evidence="4">
    <location>
        <begin position="615"/>
        <end position="748"/>
    </location>
</feature>
<evidence type="ECO:0000256" key="3">
    <source>
        <dbReference type="SAM" id="Phobius"/>
    </source>
</evidence>
<dbReference type="Pfam" id="PF00990">
    <property type="entry name" value="GGDEF"/>
    <property type="match status" value="1"/>
</dbReference>
<evidence type="ECO:0000313" key="6">
    <source>
        <dbReference type="Proteomes" id="UP000004200"/>
    </source>
</evidence>
<dbReference type="NCBIfam" id="TIGR00254">
    <property type="entry name" value="GGDEF"/>
    <property type="match status" value="1"/>
</dbReference>
<dbReference type="PANTHER" id="PTHR45138:SF24">
    <property type="entry name" value="DIGUANYLATE CYCLASE DGCC-RELATED"/>
    <property type="match status" value="1"/>
</dbReference>
<evidence type="ECO:0000313" key="5">
    <source>
        <dbReference type="EMBL" id="EGV31656.1"/>
    </source>
</evidence>
<dbReference type="SMART" id="SM00267">
    <property type="entry name" value="GGDEF"/>
    <property type="match status" value="1"/>
</dbReference>
<dbReference type="PANTHER" id="PTHR45138">
    <property type="entry name" value="REGULATORY COMPONENTS OF SENSORY TRANSDUCTION SYSTEM"/>
    <property type="match status" value="1"/>
</dbReference>
<dbReference type="GO" id="GO:0005886">
    <property type="term" value="C:plasma membrane"/>
    <property type="evidence" value="ECO:0007669"/>
    <property type="project" value="TreeGrafter"/>
</dbReference>
<dbReference type="Proteomes" id="UP000004200">
    <property type="component" value="Unassembled WGS sequence"/>
</dbReference>
<dbReference type="GO" id="GO:0043709">
    <property type="term" value="P:cell adhesion involved in single-species biofilm formation"/>
    <property type="evidence" value="ECO:0007669"/>
    <property type="project" value="TreeGrafter"/>
</dbReference>
<proteinExistence type="predicted"/>
<reference evidence="5 6" key="1">
    <citation type="submission" date="2011-06" db="EMBL/GenBank/DDBJ databases">
        <title>The draft genome of Thiorhodococcus drewsii AZ1.</title>
        <authorList>
            <consortium name="US DOE Joint Genome Institute (JGI-PGF)"/>
            <person name="Lucas S."/>
            <person name="Han J."/>
            <person name="Lapidus A."/>
            <person name="Cheng J.-F."/>
            <person name="Goodwin L."/>
            <person name="Pitluck S."/>
            <person name="Peters L."/>
            <person name="Land M.L."/>
            <person name="Hauser L."/>
            <person name="Vogl K."/>
            <person name="Liu Z."/>
            <person name="Imhoff J."/>
            <person name="Thiel V."/>
            <person name="Frigaard N.-U."/>
            <person name="Bryant D.A."/>
            <person name="Woyke T.J."/>
        </authorList>
    </citation>
    <scope>NUCLEOTIDE SEQUENCE [LARGE SCALE GENOMIC DNA]</scope>
    <source>
        <strain evidence="5 6">AZ1</strain>
    </source>
</reference>
<dbReference type="EC" id="2.7.7.65" evidence="2"/>